<sequence>MGDGAWKTMAYLLGHDGATAHALAQALGVSTRTVRSYVRRANELFSPVARISSPHHQGYRVQVYDQAAFFDLISQYQSRQEGACPSSPRDRQRLIALRLVAGDDWVAIAELAQATCVSVRTLSADLHVVESILRSCRLALDRSHGTVRAVGGEFDRRLCLAALAEKGTPEGMLDDDPLRRVCRAMETPVPPAPSDGTPPSFTTDALAKLVSTELAREGIVASALSLRALAVHVGIAVLRVRAGHAIPPMLSFPERSSAMKEYACAGHIAAAVGERYGVRLGEDEVAYLTIHLASKETVCEHATQDEPAGALVVSDEVWRMVARMLEVVWHNYAIDLRQDIELRMNLARHVAPLIVRLRHHMSATNPLIIDIKDRFPLAYLMALDASSVLGEQVSHALTDEEVGYLALAFALALERRKAGRPRKNVLLVSASGATGASLLEQQCRSAFSPYLGEVTSCDLMQLGDIDLSDVDYVFTTVPLGRRLPVPVCHVGVSLTQDVVARVRADLESAGGGRDAPDICAPSILDGGLFLPHLGVHDKRGALDALCAHLRHHEGLDERFDSLVERREEVARTTFGSGVAFPHPITPIGSRTVVCVGLPDEPIDWSGEEVRAIFLVSPASTPPGPGDDGARRALVRLISDRQAMNELLRHRDYGTLVRLFAEHIE</sequence>
<dbReference type="InterPro" id="IPR050661">
    <property type="entry name" value="BglG_antiterminators"/>
</dbReference>
<dbReference type="PATRIC" id="fig|1125712.3.peg.101"/>
<dbReference type="STRING" id="1125712.HMPREF1316_1051"/>
<keyword evidence="5" id="KW-1185">Reference proteome</keyword>
<gene>
    <name evidence="4" type="ORF">HMPREF1316_1051</name>
</gene>
<dbReference type="Pfam" id="PF08279">
    <property type="entry name" value="HTH_11"/>
    <property type="match status" value="1"/>
</dbReference>
<comment type="caution">
    <text evidence="4">The sequence shown here is derived from an EMBL/GenBank/DDBJ whole genome shotgun (WGS) entry which is preliminary data.</text>
</comment>
<dbReference type="InterPro" id="IPR013196">
    <property type="entry name" value="HTH_11"/>
</dbReference>
<feature type="domain" description="PTS EIIA type-2" evidence="2">
    <location>
        <begin position="522"/>
        <end position="662"/>
    </location>
</feature>
<name>U2TC57_9ACTN</name>
<evidence type="ECO:0000313" key="5">
    <source>
        <dbReference type="Proteomes" id="UP000016638"/>
    </source>
</evidence>
<dbReference type="InterPro" id="IPR011608">
    <property type="entry name" value="PRD"/>
</dbReference>
<dbReference type="InterPro" id="IPR036634">
    <property type="entry name" value="PRD_sf"/>
</dbReference>
<dbReference type="EMBL" id="AWEZ01000006">
    <property type="protein sequence ID" value="ERL10639.1"/>
    <property type="molecule type" value="Genomic_DNA"/>
</dbReference>
<dbReference type="Gene3D" id="1.10.1790.10">
    <property type="entry name" value="PRD domain"/>
    <property type="match status" value="2"/>
</dbReference>
<proteinExistence type="predicted"/>
<protein>
    <submittedName>
        <fullName evidence="4">Phosphoenolpyruvate-dependent sugar PTS family porter, EIIA 2 component</fullName>
    </submittedName>
</protein>
<keyword evidence="4" id="KW-0670">Pyruvate</keyword>
<dbReference type="PANTHER" id="PTHR30185">
    <property type="entry name" value="CRYPTIC BETA-GLUCOSIDE BGL OPERON ANTITERMINATOR"/>
    <property type="match status" value="1"/>
</dbReference>
<evidence type="ECO:0000259" key="3">
    <source>
        <dbReference type="PROSITE" id="PS51372"/>
    </source>
</evidence>
<dbReference type="Gene3D" id="3.40.930.10">
    <property type="entry name" value="Mannitol-specific EII, Chain A"/>
    <property type="match status" value="1"/>
</dbReference>
<dbReference type="Pfam" id="PF00359">
    <property type="entry name" value="PTS_EIIA_2"/>
    <property type="match status" value="1"/>
</dbReference>
<organism evidence="4 5">
    <name type="scientific">Olsenella profusa F0195</name>
    <dbReference type="NCBI Taxonomy" id="1125712"/>
    <lineage>
        <taxon>Bacteria</taxon>
        <taxon>Bacillati</taxon>
        <taxon>Actinomycetota</taxon>
        <taxon>Coriobacteriia</taxon>
        <taxon>Coriobacteriales</taxon>
        <taxon>Atopobiaceae</taxon>
        <taxon>Olsenella</taxon>
    </lineage>
</organism>
<dbReference type="SUPFAM" id="SSF63520">
    <property type="entry name" value="PTS-regulatory domain, PRD"/>
    <property type="match status" value="2"/>
</dbReference>
<dbReference type="AlphaFoldDB" id="U2TC57"/>
<keyword evidence="1" id="KW-0677">Repeat</keyword>
<dbReference type="PROSITE" id="PS51372">
    <property type="entry name" value="PRD_2"/>
    <property type="match status" value="2"/>
</dbReference>
<feature type="domain" description="PRD" evidence="3">
    <location>
        <begin position="194"/>
        <end position="302"/>
    </location>
</feature>
<evidence type="ECO:0000259" key="2">
    <source>
        <dbReference type="PROSITE" id="PS51094"/>
    </source>
</evidence>
<reference evidence="4 5" key="1">
    <citation type="submission" date="2013-08" db="EMBL/GenBank/DDBJ databases">
        <authorList>
            <person name="Durkin A.S."/>
            <person name="Haft D.R."/>
            <person name="McCorrison J."/>
            <person name="Torralba M."/>
            <person name="Gillis M."/>
            <person name="Haft D.H."/>
            <person name="Methe B."/>
            <person name="Sutton G."/>
            <person name="Nelson K.E."/>
        </authorList>
    </citation>
    <scope>NUCLEOTIDE SEQUENCE [LARGE SCALE GENOMIC DNA]</scope>
    <source>
        <strain evidence="4 5">F0195</strain>
    </source>
</reference>
<dbReference type="InterPro" id="IPR016152">
    <property type="entry name" value="PTrfase/Anion_transptr"/>
</dbReference>
<dbReference type="Proteomes" id="UP000016638">
    <property type="component" value="Unassembled WGS sequence"/>
</dbReference>
<dbReference type="InterPro" id="IPR002178">
    <property type="entry name" value="PTS_EIIA_type-2_dom"/>
</dbReference>
<dbReference type="eggNOG" id="COG1762">
    <property type="taxonomic scope" value="Bacteria"/>
</dbReference>
<evidence type="ECO:0000256" key="1">
    <source>
        <dbReference type="ARBA" id="ARBA00022737"/>
    </source>
</evidence>
<accession>U2TC57</accession>
<evidence type="ECO:0000313" key="4">
    <source>
        <dbReference type="EMBL" id="ERL10639.1"/>
    </source>
</evidence>
<dbReference type="SUPFAM" id="SSF55804">
    <property type="entry name" value="Phoshotransferase/anion transport protein"/>
    <property type="match status" value="1"/>
</dbReference>
<feature type="domain" description="PRD" evidence="3">
    <location>
        <begin position="312"/>
        <end position="419"/>
    </location>
</feature>
<dbReference type="PROSITE" id="PS51094">
    <property type="entry name" value="PTS_EIIA_TYPE_2"/>
    <property type="match status" value="1"/>
</dbReference>
<dbReference type="GO" id="GO:0006355">
    <property type="term" value="P:regulation of DNA-templated transcription"/>
    <property type="evidence" value="ECO:0007669"/>
    <property type="project" value="InterPro"/>
</dbReference>
<dbReference type="Pfam" id="PF00874">
    <property type="entry name" value="PRD"/>
    <property type="match status" value="2"/>
</dbReference>
<dbReference type="eggNOG" id="COG3711">
    <property type="taxonomic scope" value="Bacteria"/>
</dbReference>
<dbReference type="PANTHER" id="PTHR30185:SF13">
    <property type="entry name" value="LICABCH OPERON REGULATOR-RELATED"/>
    <property type="match status" value="1"/>
</dbReference>